<dbReference type="VEuPathDB" id="FungiDB:I7I52_00739"/>
<dbReference type="AlphaFoldDB" id="A0A8H7Z329"/>
<organism evidence="1 2">
    <name type="scientific">Ajellomyces capsulatus</name>
    <name type="common">Darling's disease fungus</name>
    <name type="synonym">Histoplasma capsulatum</name>
    <dbReference type="NCBI Taxonomy" id="5037"/>
    <lineage>
        <taxon>Eukaryota</taxon>
        <taxon>Fungi</taxon>
        <taxon>Dikarya</taxon>
        <taxon>Ascomycota</taxon>
        <taxon>Pezizomycotina</taxon>
        <taxon>Eurotiomycetes</taxon>
        <taxon>Eurotiomycetidae</taxon>
        <taxon>Onygenales</taxon>
        <taxon>Ajellomycetaceae</taxon>
        <taxon>Histoplasma</taxon>
    </lineage>
</organism>
<protein>
    <submittedName>
        <fullName evidence="1">Uncharacterized protein</fullName>
    </submittedName>
</protein>
<proteinExistence type="predicted"/>
<accession>A0A8H7Z329</accession>
<dbReference type="Proteomes" id="UP000670092">
    <property type="component" value="Unassembled WGS sequence"/>
</dbReference>
<reference evidence="1 2" key="1">
    <citation type="submission" date="2021-01" db="EMBL/GenBank/DDBJ databases">
        <title>Chromosome-level genome assembly of a human fungal pathogen reveals clustering of transcriptionally co-regulated genes.</title>
        <authorList>
            <person name="Voorhies M."/>
            <person name="Cohen S."/>
            <person name="Shea T.P."/>
            <person name="Petrus S."/>
            <person name="Munoz J.F."/>
            <person name="Poplawski S."/>
            <person name="Goldman W.E."/>
            <person name="Michael T."/>
            <person name="Cuomo C.A."/>
            <person name="Sil A."/>
            <person name="Beyhan S."/>
        </authorList>
    </citation>
    <scope>NUCLEOTIDE SEQUENCE [LARGE SCALE GENOMIC DNA]</scope>
    <source>
        <strain evidence="1 2">G184AR</strain>
    </source>
</reference>
<name>A0A8H7Z329_AJECA</name>
<dbReference type="EMBL" id="JAEVHI010000001">
    <property type="protein sequence ID" value="KAG5302932.1"/>
    <property type="molecule type" value="Genomic_DNA"/>
</dbReference>
<gene>
    <name evidence="1" type="ORF">I7I52_00739</name>
</gene>
<evidence type="ECO:0000313" key="1">
    <source>
        <dbReference type="EMBL" id="KAG5302932.1"/>
    </source>
</evidence>
<sequence>MRPAQLQLGPDFFIVGPGGVRSSTRMQIRSNPKRNVFDMNYLRLTLLCRLSFLQRRVLERSLIYEHFVGSLVTMPATESGESPSNLDIKKMVLYRILLYESLVFFYIKIGWKY</sequence>
<evidence type="ECO:0000313" key="2">
    <source>
        <dbReference type="Proteomes" id="UP000670092"/>
    </source>
</evidence>
<comment type="caution">
    <text evidence="1">The sequence shown here is derived from an EMBL/GenBank/DDBJ whole genome shotgun (WGS) entry which is preliminary data.</text>
</comment>